<dbReference type="RefSeq" id="WP_295320461.1">
    <property type="nucleotide sequence ID" value="NZ_LT598653.1"/>
</dbReference>
<dbReference type="InterPro" id="IPR003347">
    <property type="entry name" value="JmjC_dom"/>
</dbReference>
<evidence type="ECO:0000313" key="2">
    <source>
        <dbReference type="EMBL" id="SBV34003.1"/>
    </source>
</evidence>
<dbReference type="Pfam" id="PF13621">
    <property type="entry name" value="Cupin_8"/>
    <property type="match status" value="1"/>
</dbReference>
<evidence type="ECO:0000259" key="1">
    <source>
        <dbReference type="PROSITE" id="PS51184"/>
    </source>
</evidence>
<dbReference type="Gene3D" id="2.60.120.10">
    <property type="entry name" value="Jelly Rolls"/>
    <property type="match status" value="1"/>
</dbReference>
<reference evidence="2" key="1">
    <citation type="submission" date="2016-03" db="EMBL/GenBank/DDBJ databases">
        <authorList>
            <person name="Ploux O."/>
        </authorList>
    </citation>
    <scope>NUCLEOTIDE SEQUENCE</scope>
    <source>
        <strain evidence="2">UC10</strain>
    </source>
</reference>
<dbReference type="PANTHER" id="PTHR12461:SF105">
    <property type="entry name" value="HYPOXIA-INDUCIBLE FACTOR 1-ALPHA INHIBITOR"/>
    <property type="match status" value="1"/>
</dbReference>
<name>A0A1Y5PVE4_9SPHN</name>
<dbReference type="SUPFAM" id="SSF51197">
    <property type="entry name" value="Clavaminate synthase-like"/>
    <property type="match status" value="1"/>
</dbReference>
<dbReference type="SMART" id="SM00558">
    <property type="entry name" value="JmjC"/>
    <property type="match status" value="1"/>
</dbReference>
<dbReference type="PROSITE" id="PS51184">
    <property type="entry name" value="JMJC"/>
    <property type="match status" value="1"/>
</dbReference>
<organism evidence="2">
    <name type="scientific">uncultured Sphingopyxis sp</name>
    <dbReference type="NCBI Taxonomy" id="310581"/>
    <lineage>
        <taxon>Bacteria</taxon>
        <taxon>Pseudomonadati</taxon>
        <taxon>Pseudomonadota</taxon>
        <taxon>Alphaproteobacteria</taxon>
        <taxon>Sphingomonadales</taxon>
        <taxon>Sphingomonadaceae</taxon>
        <taxon>Sphingopyxis</taxon>
        <taxon>environmental samples</taxon>
    </lineage>
</organism>
<dbReference type="EMBL" id="LT598653">
    <property type="protein sequence ID" value="SBV34003.1"/>
    <property type="molecule type" value="Genomic_DNA"/>
</dbReference>
<accession>A0A1Y5PVE4</accession>
<dbReference type="AlphaFoldDB" id="A0A1Y5PVE4"/>
<dbReference type="InterPro" id="IPR014710">
    <property type="entry name" value="RmlC-like_jellyroll"/>
</dbReference>
<feature type="domain" description="JmjC" evidence="1">
    <location>
        <begin position="129"/>
        <end position="283"/>
    </location>
</feature>
<dbReference type="PANTHER" id="PTHR12461">
    <property type="entry name" value="HYPOXIA-INDUCIBLE FACTOR 1 ALPHA INHIBITOR-RELATED"/>
    <property type="match status" value="1"/>
</dbReference>
<dbReference type="KEGG" id="sphu:SPPYR_2883"/>
<protein>
    <recommendedName>
        <fullName evidence="1">JmjC domain-containing protein</fullName>
    </recommendedName>
</protein>
<dbReference type="InterPro" id="IPR041667">
    <property type="entry name" value="Cupin_8"/>
</dbReference>
<proteinExistence type="predicted"/>
<sequence length="348" mass="38078">MAEPARIDGIAAPSSPLDGMPRVAARGAPAPADFAALVAAEMPVVIKGVFDDWVALAAGRHSPGRLNAYLAGLDRGTPVPLMEAPARARGRFAYRADMREFTFTKRYAPLRGTLARIEGLIGREDAPTLAIQMLPLAEALPDFLRQNPMSLLPADAGPKLWLGGAVRTQTHNDRDHNLACVIAGRRRFTLFPPDQVANLYIGPLDNPPPLSLVDPENPDFDRFPRFRDALAAARVATLDPGDAIFIPRYWWHHVASLDPYNAMVNYWWGAAATGVESPNNVFLAALLAFRDLPPGERAYWRAMFDTHVFGDPEVSAAHIPEALRGALGAMRPDERAALRRQLTAAFRQ</sequence>
<gene>
    <name evidence="2" type="ORF">SPPYR_2883</name>
</gene>